<evidence type="ECO:0000313" key="1">
    <source>
        <dbReference type="EMBL" id="TGY16885.1"/>
    </source>
</evidence>
<gene>
    <name evidence="1" type="ORF">E5351_02515</name>
</gene>
<evidence type="ECO:0000313" key="2">
    <source>
        <dbReference type="Proteomes" id="UP000309117"/>
    </source>
</evidence>
<organism evidence="1 2">
    <name type="scientific">Lactobacillus intestinalis</name>
    <dbReference type="NCBI Taxonomy" id="151781"/>
    <lineage>
        <taxon>Bacteria</taxon>
        <taxon>Bacillati</taxon>
        <taxon>Bacillota</taxon>
        <taxon>Bacilli</taxon>
        <taxon>Lactobacillales</taxon>
        <taxon>Lactobacillaceae</taxon>
        <taxon>Lactobacillus</taxon>
    </lineage>
</organism>
<dbReference type="RefSeq" id="WP_135960311.1">
    <property type="nucleotide sequence ID" value="NZ_CAJSYX010000003.1"/>
</dbReference>
<dbReference type="AlphaFoldDB" id="A0A4S2BRL7"/>
<protein>
    <submittedName>
        <fullName evidence="1">Uncharacterized protein</fullName>
    </submittedName>
</protein>
<name>A0A4S2BRL7_9LACO</name>
<comment type="caution">
    <text evidence="1">The sequence shown here is derived from an EMBL/GenBank/DDBJ whole genome shotgun (WGS) entry which is preliminary data.</text>
</comment>
<reference evidence="1 2" key="1">
    <citation type="submission" date="2019-04" db="EMBL/GenBank/DDBJ databases">
        <title>Microbes associate with the intestines of laboratory mice.</title>
        <authorList>
            <person name="Navarre W."/>
            <person name="Wong E."/>
            <person name="Huang K."/>
            <person name="Tropini C."/>
            <person name="Ng K."/>
            <person name="Yu B."/>
        </authorList>
    </citation>
    <scope>NUCLEOTIDE SEQUENCE [LARGE SCALE GENOMIC DNA]</scope>
    <source>
        <strain evidence="1 2">NM61_E11</strain>
    </source>
</reference>
<sequence>MKNRKFLIGLVTTIFCIIGFANLNSKAVHASYLNGNSYTDMCTRYVKVIKPINVYKVTTGHYEAQNHFKYVGKLKKGHRLWISRWLMSTGSGWVIIDSNKYYSSRRTFFFAHNPHSNRTNWYKRIG</sequence>
<dbReference type="Proteomes" id="UP000309117">
    <property type="component" value="Unassembled WGS sequence"/>
</dbReference>
<dbReference type="EMBL" id="SRYV01000003">
    <property type="protein sequence ID" value="TGY16885.1"/>
    <property type="molecule type" value="Genomic_DNA"/>
</dbReference>
<proteinExistence type="predicted"/>
<accession>A0A4S2BRL7</accession>